<feature type="transmembrane region" description="Helical" evidence="1">
    <location>
        <begin position="595"/>
        <end position="617"/>
    </location>
</feature>
<reference evidence="3" key="1">
    <citation type="journal article" date="2006" name="PLoS Biol.">
        <title>Macronuclear genome sequence of the ciliate Tetrahymena thermophila, a model eukaryote.</title>
        <authorList>
            <person name="Eisen J.A."/>
            <person name="Coyne R.S."/>
            <person name="Wu M."/>
            <person name="Wu D."/>
            <person name="Thiagarajan M."/>
            <person name="Wortman J.R."/>
            <person name="Badger J.H."/>
            <person name="Ren Q."/>
            <person name="Amedeo P."/>
            <person name="Jones K.M."/>
            <person name="Tallon L.J."/>
            <person name="Delcher A.L."/>
            <person name="Salzberg S.L."/>
            <person name="Silva J.C."/>
            <person name="Haas B.J."/>
            <person name="Majoros W.H."/>
            <person name="Farzad M."/>
            <person name="Carlton J.M."/>
            <person name="Smith R.K. Jr."/>
            <person name="Garg J."/>
            <person name="Pearlman R.E."/>
            <person name="Karrer K.M."/>
            <person name="Sun L."/>
            <person name="Manning G."/>
            <person name="Elde N.C."/>
            <person name="Turkewitz A.P."/>
            <person name="Asai D.J."/>
            <person name="Wilkes D.E."/>
            <person name="Wang Y."/>
            <person name="Cai H."/>
            <person name="Collins K."/>
            <person name="Stewart B.A."/>
            <person name="Lee S.R."/>
            <person name="Wilamowska K."/>
            <person name="Weinberg Z."/>
            <person name="Ruzzo W.L."/>
            <person name="Wloga D."/>
            <person name="Gaertig J."/>
            <person name="Frankel J."/>
            <person name="Tsao C.-C."/>
            <person name="Gorovsky M.A."/>
            <person name="Keeling P.J."/>
            <person name="Waller R.F."/>
            <person name="Patron N.J."/>
            <person name="Cherry J.M."/>
            <person name="Stover N.A."/>
            <person name="Krieger C.J."/>
            <person name="del Toro C."/>
            <person name="Ryder H.F."/>
            <person name="Williamson S.C."/>
            <person name="Barbeau R.A."/>
            <person name="Hamilton E.P."/>
            <person name="Orias E."/>
        </authorList>
    </citation>
    <scope>NUCLEOTIDE SEQUENCE [LARGE SCALE GENOMIC DNA]</scope>
    <source>
        <strain evidence="3">SB210</strain>
    </source>
</reference>
<protein>
    <submittedName>
        <fullName evidence="2">Transmembrane protein, putative</fullName>
    </submittedName>
</protein>
<feature type="transmembrane region" description="Helical" evidence="1">
    <location>
        <begin position="402"/>
        <end position="419"/>
    </location>
</feature>
<feature type="transmembrane region" description="Helical" evidence="1">
    <location>
        <begin position="504"/>
        <end position="520"/>
    </location>
</feature>
<sequence>MYNAIKICKHKSKIIYKIQYIQLKNKIEKQRNKIKNKKERQIDRQIYRFIGFCLNIFKNKLNNQKYQTVKSNQLKVGSLQLYIYIIFCISKQQHITNKKLAKKSKSKKQIGKLQIIFTIQIRKKQAFQKQMSSFLNAQTPIAVKNRFSKNLLSATSYQTNLQSTAASQKWNNQSFTSTPQVGRNLNDSSIFDSHVQKDLFSNGINASQLKKTLVNSSNNNPQRYFADNRFHDNVQIQNSFGFDNQQINNRGNQLTSHSLYPNAYQNQGADDQYRTINTILKVNNNYQYGTTAANNQQYPRQQENFNLQGQSISQQMNAQYLASKSLQNPANNILNLGISSSAQINQQNQTNENKVLKHIKNQELHQNQRLISTMREQGFLQSQQNDVLLNEGQTFILSQKNVINILIALITLVIVYVIYRINCLVLNTQFSALSQLKYIGALLLSVASKSFMFKHKAQINSNFIIFTIIGFCIDTLAIQYCINEVINVYFYQKLHMEIKYNFKEYYLMALSTICSLFFYINGNYIERNQIQNVNKQIRTIVCQVFSDTFNNIMDLIQICLLPIFIAYLGIFLNGEKVASLFSSKYENQMGVTKSLVLIYILTLSQTFLFKICSELIINLNSQYIWNFLSEIHETHQIQHFYFIFADQKLNDDYLELKALKFWQSNYNNKQRVNILRNISIEGQKIQIWNVFLRYSQSLKERFSNFKINNFGIFENRLQVVQNTPKQFIYKFGYLLRNFQVLYAYLSAYSELLFLLDMVTYSIQNLTNTVLVYNNISEYQEMFQQSYSLEIISDFMSAVFQDLIELQGVIEKDKKLALAQKQLLSSISTLNEISKDKKLFGVTINRILKNSESFYQSDN</sequence>
<name>Q24FW0_TETTS</name>
<dbReference type="Proteomes" id="UP000009168">
    <property type="component" value="Unassembled WGS sequence"/>
</dbReference>
<evidence type="ECO:0000256" key="1">
    <source>
        <dbReference type="SAM" id="Phobius"/>
    </source>
</evidence>
<dbReference type="GeneID" id="7830949"/>
<dbReference type="EMBL" id="GG662264">
    <property type="protein sequence ID" value="EAS06650.3"/>
    <property type="molecule type" value="Genomic_DNA"/>
</dbReference>
<feature type="transmembrane region" description="Helical" evidence="1">
    <location>
        <begin position="555"/>
        <end position="574"/>
    </location>
</feature>
<dbReference type="KEGG" id="tet:TTHERM_00941350"/>
<feature type="transmembrane region" description="Helical" evidence="1">
    <location>
        <begin position="431"/>
        <end position="451"/>
    </location>
</feature>
<evidence type="ECO:0000313" key="3">
    <source>
        <dbReference type="Proteomes" id="UP000009168"/>
    </source>
</evidence>
<keyword evidence="1 2" id="KW-0812">Transmembrane</keyword>
<accession>Q24FW0</accession>
<keyword evidence="1" id="KW-1133">Transmembrane helix</keyword>
<dbReference type="AlphaFoldDB" id="Q24FW0"/>
<proteinExistence type="predicted"/>
<evidence type="ECO:0000313" key="2">
    <source>
        <dbReference type="EMBL" id="EAS06650.3"/>
    </source>
</evidence>
<keyword evidence="1" id="KW-0472">Membrane</keyword>
<organism evidence="2 3">
    <name type="scientific">Tetrahymena thermophila (strain SB210)</name>
    <dbReference type="NCBI Taxonomy" id="312017"/>
    <lineage>
        <taxon>Eukaryota</taxon>
        <taxon>Sar</taxon>
        <taxon>Alveolata</taxon>
        <taxon>Ciliophora</taxon>
        <taxon>Intramacronucleata</taxon>
        <taxon>Oligohymenophorea</taxon>
        <taxon>Hymenostomatida</taxon>
        <taxon>Tetrahymenina</taxon>
        <taxon>Tetrahymenidae</taxon>
        <taxon>Tetrahymena</taxon>
    </lineage>
</organism>
<keyword evidence="3" id="KW-1185">Reference proteome</keyword>
<dbReference type="RefSeq" id="XP_001026895.3">
    <property type="nucleotide sequence ID" value="XM_001026895.3"/>
</dbReference>
<feature type="transmembrane region" description="Helical" evidence="1">
    <location>
        <begin position="463"/>
        <end position="483"/>
    </location>
</feature>
<dbReference type="InParanoid" id="Q24FW0"/>
<dbReference type="HOGENOM" id="CLU_380599_0_0_1"/>
<gene>
    <name evidence="2" type="ORF">TTHERM_00941350</name>
</gene>